<keyword evidence="1" id="KW-1133">Transmembrane helix</keyword>
<evidence type="ECO:0000259" key="3">
    <source>
        <dbReference type="Pfam" id="PF21001"/>
    </source>
</evidence>
<feature type="transmembrane region" description="Helical" evidence="1">
    <location>
        <begin position="51"/>
        <end position="69"/>
    </location>
</feature>
<dbReference type="EMBL" id="CP071502">
    <property type="protein sequence ID" value="QSX36423.1"/>
    <property type="molecule type" value="Genomic_DNA"/>
</dbReference>
<gene>
    <name evidence="4" type="ORF">JYB85_14130</name>
</gene>
<feature type="transmembrane region" description="Helical" evidence="1">
    <location>
        <begin position="12"/>
        <end position="39"/>
    </location>
</feature>
<name>A0ABX7QY20_9GAMM</name>
<keyword evidence="1" id="KW-0812">Transmembrane</keyword>
<feature type="domain" description="Inner membrane protein YqiJ OB-fold" evidence="2">
    <location>
        <begin position="145"/>
        <end position="206"/>
    </location>
</feature>
<dbReference type="Pfam" id="PF21001">
    <property type="entry name" value="YqiJ_N"/>
    <property type="match status" value="1"/>
</dbReference>
<keyword evidence="1" id="KW-0472">Membrane</keyword>
<feature type="transmembrane region" description="Helical" evidence="1">
    <location>
        <begin position="76"/>
        <end position="100"/>
    </location>
</feature>
<dbReference type="RefSeq" id="WP_207379797.1">
    <property type="nucleotide sequence ID" value="NZ_CP071502.1"/>
</dbReference>
<evidence type="ECO:0000313" key="4">
    <source>
        <dbReference type="EMBL" id="QSX36423.1"/>
    </source>
</evidence>
<evidence type="ECO:0000256" key="1">
    <source>
        <dbReference type="SAM" id="Phobius"/>
    </source>
</evidence>
<dbReference type="InterPro" id="IPR010840">
    <property type="entry name" value="YqiJ_OB"/>
</dbReference>
<accession>A0ABX7QY20</accession>
<dbReference type="Pfam" id="PF07290">
    <property type="entry name" value="YqiJ_OB"/>
    <property type="match status" value="1"/>
</dbReference>
<dbReference type="Proteomes" id="UP000663207">
    <property type="component" value="Chromosome"/>
</dbReference>
<evidence type="ECO:0000259" key="2">
    <source>
        <dbReference type="Pfam" id="PF07290"/>
    </source>
</evidence>
<reference evidence="4 5" key="1">
    <citation type="submission" date="2021-03" db="EMBL/GenBank/DDBJ databases">
        <title>Novel species identification of genus Shewanella.</title>
        <authorList>
            <person name="Liu G."/>
            <person name="Zhang Q."/>
        </authorList>
    </citation>
    <scope>NUCLEOTIDE SEQUENCE [LARGE SCALE GENOMIC DNA]</scope>
    <source>
        <strain evidence="4 5">FJAT-52962</strain>
    </source>
</reference>
<protein>
    <submittedName>
        <fullName evidence="4">DUF1449 family protein</fullName>
    </submittedName>
</protein>
<feature type="domain" description="Inner membrane protein YqiJ N-terminal" evidence="3">
    <location>
        <begin position="10"/>
        <end position="115"/>
    </location>
</feature>
<dbReference type="InterPro" id="IPR048376">
    <property type="entry name" value="YqiJ_N"/>
</dbReference>
<sequence>MLSFLFSDPNLPYSIAIAMVVLLGIIEALAMVAGLSIMGVLDDWLPIDNDFSADVAGGGFTGLVGWLCLNRLPLLIWLVLALCCFAISGLIINFVSVYAANVLLPTWLTLPLSLFGGALGCRLMGQPLARLLPKNESSAVSIDDLCGCIGTVTLGRAVKGNPSEALVHDKYQQKHYVLVEPEHEQGEFLQGTSVVLLRRQGRVWAASPFEQTQSEH</sequence>
<evidence type="ECO:0000313" key="5">
    <source>
        <dbReference type="Proteomes" id="UP000663207"/>
    </source>
</evidence>
<keyword evidence="5" id="KW-1185">Reference proteome</keyword>
<feature type="transmembrane region" description="Helical" evidence="1">
    <location>
        <begin position="106"/>
        <end position="125"/>
    </location>
</feature>
<proteinExistence type="predicted"/>
<organism evidence="4 5">
    <name type="scientific">Shewanella sedimentimangrovi</name>
    <dbReference type="NCBI Taxonomy" id="2814293"/>
    <lineage>
        <taxon>Bacteria</taxon>
        <taxon>Pseudomonadati</taxon>
        <taxon>Pseudomonadota</taxon>
        <taxon>Gammaproteobacteria</taxon>
        <taxon>Alteromonadales</taxon>
        <taxon>Shewanellaceae</taxon>
        <taxon>Shewanella</taxon>
    </lineage>
</organism>